<dbReference type="Pfam" id="PF16872">
    <property type="entry name" value="putAbiC"/>
    <property type="match status" value="1"/>
</dbReference>
<dbReference type="RefSeq" id="WP_377721530.1">
    <property type="nucleotide sequence ID" value="NZ_JBHSAM010000034.1"/>
</dbReference>
<evidence type="ECO:0000256" key="1">
    <source>
        <dbReference type="SAM" id="Coils"/>
    </source>
</evidence>
<evidence type="ECO:0000256" key="2">
    <source>
        <dbReference type="SAM" id="Phobius"/>
    </source>
</evidence>
<evidence type="ECO:0000313" key="4">
    <source>
        <dbReference type="Proteomes" id="UP001595715"/>
    </source>
</evidence>
<keyword evidence="2" id="KW-0812">Transmembrane</keyword>
<gene>
    <name evidence="3" type="ORF">ACFOZ8_25220</name>
</gene>
<keyword evidence="1" id="KW-0175">Coiled coil</keyword>
<feature type="coiled-coil region" evidence="1">
    <location>
        <begin position="62"/>
        <end position="129"/>
    </location>
</feature>
<feature type="transmembrane region" description="Helical" evidence="2">
    <location>
        <begin position="42"/>
        <end position="63"/>
    </location>
</feature>
<comment type="caution">
    <text evidence="3">The sequence shown here is derived from an EMBL/GenBank/DDBJ whole genome shotgun (WGS) entry which is preliminary data.</text>
</comment>
<accession>A0ABV8KA99</accession>
<name>A0ABV8KA99_9BACL</name>
<dbReference type="InterPro" id="IPR031709">
    <property type="entry name" value="PutAbiC"/>
</dbReference>
<protein>
    <submittedName>
        <fullName evidence="3">Uncharacterized protein</fullName>
    </submittedName>
</protein>
<keyword evidence="2" id="KW-0472">Membrane</keyword>
<proteinExistence type="predicted"/>
<feature type="transmembrane region" description="Helical" evidence="2">
    <location>
        <begin position="7"/>
        <end position="30"/>
    </location>
</feature>
<keyword evidence="4" id="KW-1185">Reference proteome</keyword>
<organism evidence="3 4">
    <name type="scientific">Paenibacillus xanthanilyticus</name>
    <dbReference type="NCBI Taxonomy" id="1783531"/>
    <lineage>
        <taxon>Bacteria</taxon>
        <taxon>Bacillati</taxon>
        <taxon>Bacillota</taxon>
        <taxon>Bacilli</taxon>
        <taxon>Bacillales</taxon>
        <taxon>Paenibacillaceae</taxon>
        <taxon>Paenibacillus</taxon>
    </lineage>
</organism>
<sequence>MKKHLVFWVAAGVVIILWANSYFILTSLFGGPPKEVGVAGDLFGAINALFSGLGLAGIIYTFVMQREQIDLQREEMKKLEDASKVQIKLQEDQLEAQATSAAQQLEMQRQQLEAQQVALEKQIEMQKEQLQVQTDDAARSRTVLDEQSATMKVQRFESTFFHLVSRHNEIIKLVTFEDQSVLYTERKAMEKAISQLNNELYAADLKEREKGLTLRRDVIYQNVLNKVVNLEFYIGNFYFVLDHIREEFKDEPIRDKYSRIFFSQLSREQISIVVLYGSLMSMTGGENLAEQYKVQDLYVSKR</sequence>
<dbReference type="Proteomes" id="UP001595715">
    <property type="component" value="Unassembled WGS sequence"/>
</dbReference>
<reference evidence="4" key="1">
    <citation type="journal article" date="2019" name="Int. J. Syst. Evol. Microbiol.">
        <title>The Global Catalogue of Microorganisms (GCM) 10K type strain sequencing project: providing services to taxonomists for standard genome sequencing and annotation.</title>
        <authorList>
            <consortium name="The Broad Institute Genomics Platform"/>
            <consortium name="The Broad Institute Genome Sequencing Center for Infectious Disease"/>
            <person name="Wu L."/>
            <person name="Ma J."/>
        </authorList>
    </citation>
    <scope>NUCLEOTIDE SEQUENCE [LARGE SCALE GENOMIC DNA]</scope>
    <source>
        <strain evidence="4">IBRC-M 10987</strain>
    </source>
</reference>
<keyword evidence="2" id="KW-1133">Transmembrane helix</keyword>
<dbReference type="EMBL" id="JBHSAM010000034">
    <property type="protein sequence ID" value="MFC4102928.1"/>
    <property type="molecule type" value="Genomic_DNA"/>
</dbReference>
<evidence type="ECO:0000313" key="3">
    <source>
        <dbReference type="EMBL" id="MFC4102928.1"/>
    </source>
</evidence>